<dbReference type="RefSeq" id="WP_143153588.1">
    <property type="nucleotide sequence ID" value="NZ_FQXO01000048.1"/>
</dbReference>
<sequence>MDNIEKLFKDGIMAIMPIYIDMYGNCTKVITLKTQENYLFKSVKTVLKNMAKFYALDLMASREYYGKIIGISNTVPIPFDSENIFVPLKVRKPIFKNDGSFGYFNLKFIYDIKEEKSGVYIILEGNIKVRINQTLKTAYKHIRHGEIVKRVYDKKTYGLVRESDYDFYIEYNKPATKGDIVFLMNQLMDILRKLADYKRQGTKGI</sequence>
<accession>A0A1M5V3Z8</accession>
<organism evidence="1 2">
    <name type="scientific">Caloranaerobacter azorensis DSM 13643</name>
    <dbReference type="NCBI Taxonomy" id="1121264"/>
    <lineage>
        <taxon>Bacteria</taxon>
        <taxon>Bacillati</taxon>
        <taxon>Bacillota</taxon>
        <taxon>Tissierellia</taxon>
        <taxon>Tissierellales</taxon>
        <taxon>Thermohalobacteraceae</taxon>
        <taxon>Caloranaerobacter</taxon>
    </lineage>
</organism>
<keyword evidence="2" id="KW-1185">Reference proteome</keyword>
<protein>
    <submittedName>
        <fullName evidence="1">ComK protein</fullName>
    </submittedName>
</protein>
<dbReference type="EMBL" id="FQXO01000048">
    <property type="protein sequence ID" value="SHH69982.1"/>
    <property type="molecule type" value="Genomic_DNA"/>
</dbReference>
<dbReference type="OrthoDB" id="2374476at2"/>
<reference evidence="2" key="1">
    <citation type="submission" date="2016-11" db="EMBL/GenBank/DDBJ databases">
        <authorList>
            <person name="Varghese N."/>
            <person name="Submissions S."/>
        </authorList>
    </citation>
    <scope>NUCLEOTIDE SEQUENCE [LARGE SCALE GENOMIC DNA]</scope>
    <source>
        <strain evidence="2">DSM 13643</strain>
    </source>
</reference>
<dbReference type="AlphaFoldDB" id="A0A1M5V3Z8"/>
<name>A0A1M5V3Z8_9FIRM</name>
<gene>
    <name evidence="1" type="ORF">SAMN02745135_01734</name>
</gene>
<evidence type="ECO:0000313" key="1">
    <source>
        <dbReference type="EMBL" id="SHH69982.1"/>
    </source>
</evidence>
<dbReference type="Proteomes" id="UP000183967">
    <property type="component" value="Unassembled WGS sequence"/>
</dbReference>
<proteinExistence type="predicted"/>
<evidence type="ECO:0000313" key="2">
    <source>
        <dbReference type="Proteomes" id="UP000183967"/>
    </source>
</evidence>